<evidence type="ECO:0000313" key="4">
    <source>
        <dbReference type="EMBL" id="PPQ65801.1"/>
    </source>
</evidence>
<accession>A0A409VHT6</accession>
<organism evidence="4 5">
    <name type="scientific">Gymnopilus dilepis</name>
    <dbReference type="NCBI Taxonomy" id="231916"/>
    <lineage>
        <taxon>Eukaryota</taxon>
        <taxon>Fungi</taxon>
        <taxon>Dikarya</taxon>
        <taxon>Basidiomycota</taxon>
        <taxon>Agaricomycotina</taxon>
        <taxon>Agaricomycetes</taxon>
        <taxon>Agaricomycetidae</taxon>
        <taxon>Agaricales</taxon>
        <taxon>Agaricineae</taxon>
        <taxon>Hymenogastraceae</taxon>
        <taxon>Gymnopilus</taxon>
    </lineage>
</organism>
<dbReference type="Gene3D" id="2.40.128.30">
    <property type="entry name" value="Avidin-like"/>
    <property type="match status" value="1"/>
</dbReference>
<protein>
    <submittedName>
        <fullName evidence="4">Uncharacterized protein</fullName>
    </submittedName>
</protein>
<reference evidence="4 5" key="1">
    <citation type="journal article" date="2018" name="Evol. Lett.">
        <title>Horizontal gene cluster transfer increased hallucinogenic mushroom diversity.</title>
        <authorList>
            <person name="Reynolds H.T."/>
            <person name="Vijayakumar V."/>
            <person name="Gluck-Thaler E."/>
            <person name="Korotkin H.B."/>
            <person name="Matheny P.B."/>
            <person name="Slot J.C."/>
        </authorList>
    </citation>
    <scope>NUCLEOTIDE SEQUENCE [LARGE SCALE GENOMIC DNA]</scope>
    <source>
        <strain evidence="4 5">SRW20</strain>
    </source>
</reference>
<dbReference type="OrthoDB" id="2821340at2759"/>
<dbReference type="GO" id="GO:0005576">
    <property type="term" value="C:extracellular region"/>
    <property type="evidence" value="ECO:0007669"/>
    <property type="project" value="UniProtKB-SubCell"/>
</dbReference>
<dbReference type="InterPro" id="IPR005468">
    <property type="entry name" value="Avidin/str"/>
</dbReference>
<dbReference type="GO" id="GO:0009374">
    <property type="term" value="F:biotin binding"/>
    <property type="evidence" value="ECO:0007669"/>
    <property type="project" value="InterPro"/>
</dbReference>
<name>A0A409VHT6_9AGAR</name>
<evidence type="ECO:0000256" key="1">
    <source>
        <dbReference type="ARBA" id="ARBA00004613"/>
    </source>
</evidence>
<dbReference type="AlphaFoldDB" id="A0A409VHT6"/>
<keyword evidence="3" id="KW-0732">Signal</keyword>
<sequence>MSNDLNGIWYNELGSTMSLTADGLGALSGFYSSAVGVGAADGTTPTPTPTPTQTALSRFALLGRYDPEPPSGSGGNSKGTSLGWAVAYDYAHSTATWSGQYFPKTDGTDSEETIVTHWLLTTSSTPADVWSSTNVGTDTFTRAAPDAADVAKAVEKGKLTFASPHPEQIVAALNKAK</sequence>
<dbReference type="EMBL" id="NHYE01005645">
    <property type="protein sequence ID" value="PPQ65801.1"/>
    <property type="molecule type" value="Genomic_DNA"/>
</dbReference>
<evidence type="ECO:0000256" key="3">
    <source>
        <dbReference type="ARBA" id="ARBA00022729"/>
    </source>
</evidence>
<dbReference type="SUPFAM" id="SSF50876">
    <property type="entry name" value="Avidin/streptavidin"/>
    <property type="match status" value="1"/>
</dbReference>
<dbReference type="Proteomes" id="UP000284706">
    <property type="component" value="Unassembled WGS sequence"/>
</dbReference>
<dbReference type="InterPro" id="IPR036896">
    <property type="entry name" value="Avidin-like_sf"/>
</dbReference>
<keyword evidence="5" id="KW-1185">Reference proteome</keyword>
<dbReference type="InterPro" id="IPR051764">
    <property type="entry name" value="Avidin/Streptavidin-rel"/>
</dbReference>
<keyword evidence="2" id="KW-0964">Secreted</keyword>
<dbReference type="PROSITE" id="PS51326">
    <property type="entry name" value="AVIDIN_2"/>
    <property type="match status" value="1"/>
</dbReference>
<comment type="subcellular location">
    <subcellularLocation>
        <location evidence="1">Secreted</location>
    </subcellularLocation>
</comment>
<evidence type="ECO:0000313" key="5">
    <source>
        <dbReference type="Proteomes" id="UP000284706"/>
    </source>
</evidence>
<evidence type="ECO:0000256" key="2">
    <source>
        <dbReference type="ARBA" id="ARBA00022525"/>
    </source>
</evidence>
<dbReference type="PANTHER" id="PTHR34399:SF3">
    <property type="entry name" value="AVID PROTEIN-RELATED"/>
    <property type="match status" value="1"/>
</dbReference>
<dbReference type="PANTHER" id="PTHR34399">
    <property type="entry name" value="AVIDIN-RELATED"/>
    <property type="match status" value="1"/>
</dbReference>
<comment type="caution">
    <text evidence="4">The sequence shown here is derived from an EMBL/GenBank/DDBJ whole genome shotgun (WGS) entry which is preliminary data.</text>
</comment>
<proteinExistence type="predicted"/>
<gene>
    <name evidence="4" type="ORF">CVT26_000388</name>
</gene>
<dbReference type="InParanoid" id="A0A409VHT6"/>
<dbReference type="Pfam" id="PF01382">
    <property type="entry name" value="Avidin"/>
    <property type="match status" value="1"/>
</dbReference>